<dbReference type="Gene3D" id="1.10.540.10">
    <property type="entry name" value="Acyl-CoA dehydrogenase/oxidase, N-terminal domain"/>
    <property type="match status" value="1"/>
</dbReference>
<dbReference type="InterPro" id="IPR009100">
    <property type="entry name" value="AcylCoA_DH/oxidase_NM_dom_sf"/>
</dbReference>
<evidence type="ECO:0000259" key="5">
    <source>
        <dbReference type="Pfam" id="PF00441"/>
    </source>
</evidence>
<dbReference type="GO" id="GO:0050660">
    <property type="term" value="F:flavin adenine dinucleotide binding"/>
    <property type="evidence" value="ECO:0007669"/>
    <property type="project" value="InterPro"/>
</dbReference>
<dbReference type="PANTHER" id="PTHR43884">
    <property type="entry name" value="ACYL-COA DEHYDROGENASE"/>
    <property type="match status" value="1"/>
</dbReference>
<dbReference type="AlphaFoldDB" id="A0AAV9N089"/>
<dbReference type="GO" id="GO:0033539">
    <property type="term" value="P:fatty acid beta-oxidation using acyl-CoA dehydrogenase"/>
    <property type="evidence" value="ECO:0007669"/>
    <property type="project" value="TreeGrafter"/>
</dbReference>
<keyword evidence="8" id="KW-1185">Reference proteome</keyword>
<dbReference type="SUPFAM" id="SSF56645">
    <property type="entry name" value="Acyl-CoA dehydrogenase NM domain-like"/>
    <property type="match status" value="1"/>
</dbReference>
<accession>A0AAV9N089</accession>
<evidence type="ECO:0000256" key="4">
    <source>
        <dbReference type="ARBA" id="ARBA00022827"/>
    </source>
</evidence>
<evidence type="ECO:0008006" key="9">
    <source>
        <dbReference type="Google" id="ProtNLM"/>
    </source>
</evidence>
<evidence type="ECO:0000313" key="8">
    <source>
        <dbReference type="Proteomes" id="UP001358417"/>
    </source>
</evidence>
<dbReference type="InterPro" id="IPR009075">
    <property type="entry name" value="AcylCo_DH/oxidase_C"/>
</dbReference>
<comment type="similarity">
    <text evidence="2">Belongs to the acyl-CoA dehydrogenase family.</text>
</comment>
<keyword evidence="3" id="KW-0285">Flavoprotein</keyword>
<evidence type="ECO:0000313" key="7">
    <source>
        <dbReference type="EMBL" id="KAK5047301.1"/>
    </source>
</evidence>
<evidence type="ECO:0000256" key="1">
    <source>
        <dbReference type="ARBA" id="ARBA00001974"/>
    </source>
</evidence>
<sequence length="427" mass="46174">MVSFTLDDRQKALVAEVRGIAKDALSGAHAVYSRHLDQADRFKATRPFYEKAIKAGLLQLLIPKAVGGRSESFLDTAIILEELHGVDSSIVVHAVGTALGLLPLVIAGTPEQQKKYFQPFISGEGTPLASLAHSEPQGTANFLEKGGKGFGVTAQKDGDFYIINGEKLWTTNIAGWDEKGADLTNLCVRYAEDTGPEKPENDPADNVMIVAITRDVVAQNDPEAFKVLSEPNLMGHTGASGPHTRYTNFRVPVDACLFPPGKATAVIEQSFGVTAALVGAMALGTMRVAFETALDFARRDNRGGSVPIIQRQSPADLLINAKIKIDTSRMIVWKAVDALENGPGNAQERFETCLEAKIYPSDASVACVWECMQAVGMSSYGNGSIFPRLLNDAAVFSLFDGGNIGIRRRQFQRLLASPDYQPWANFN</sequence>
<evidence type="ECO:0000256" key="2">
    <source>
        <dbReference type="ARBA" id="ARBA00009347"/>
    </source>
</evidence>
<feature type="domain" description="Acyl-CoA dehydrogenase/oxidase C-terminal" evidence="5">
    <location>
        <begin position="265"/>
        <end position="410"/>
    </location>
</feature>
<dbReference type="SUPFAM" id="SSF47203">
    <property type="entry name" value="Acyl-CoA dehydrogenase C-terminal domain-like"/>
    <property type="match status" value="1"/>
</dbReference>
<dbReference type="Proteomes" id="UP001358417">
    <property type="component" value="Unassembled WGS sequence"/>
</dbReference>
<protein>
    <recommendedName>
        <fullName evidence="9">Acyl-CoA dehydrogenase</fullName>
    </recommendedName>
</protein>
<feature type="domain" description="Acyl-CoA dehydrogenase/oxidase N-terminal" evidence="6">
    <location>
        <begin position="8"/>
        <end position="124"/>
    </location>
</feature>
<dbReference type="CDD" id="cd00567">
    <property type="entry name" value="ACAD"/>
    <property type="match status" value="1"/>
</dbReference>
<comment type="caution">
    <text evidence="7">The sequence shown here is derived from an EMBL/GenBank/DDBJ whole genome shotgun (WGS) entry which is preliminary data.</text>
</comment>
<keyword evidence="4" id="KW-0274">FAD</keyword>
<dbReference type="GO" id="GO:0003995">
    <property type="term" value="F:acyl-CoA dehydrogenase activity"/>
    <property type="evidence" value="ECO:0007669"/>
    <property type="project" value="TreeGrafter"/>
</dbReference>
<name>A0AAV9N089_9EURO</name>
<dbReference type="InterPro" id="IPR036250">
    <property type="entry name" value="AcylCo_DH-like_C"/>
</dbReference>
<dbReference type="GO" id="GO:0046359">
    <property type="term" value="P:butyrate catabolic process"/>
    <property type="evidence" value="ECO:0007669"/>
    <property type="project" value="TreeGrafter"/>
</dbReference>
<dbReference type="Pfam" id="PF02771">
    <property type="entry name" value="Acyl-CoA_dh_N"/>
    <property type="match status" value="1"/>
</dbReference>
<organism evidence="7 8">
    <name type="scientific">Exophiala bonariae</name>
    <dbReference type="NCBI Taxonomy" id="1690606"/>
    <lineage>
        <taxon>Eukaryota</taxon>
        <taxon>Fungi</taxon>
        <taxon>Dikarya</taxon>
        <taxon>Ascomycota</taxon>
        <taxon>Pezizomycotina</taxon>
        <taxon>Eurotiomycetes</taxon>
        <taxon>Chaetothyriomycetidae</taxon>
        <taxon>Chaetothyriales</taxon>
        <taxon>Herpotrichiellaceae</taxon>
        <taxon>Exophiala</taxon>
    </lineage>
</organism>
<dbReference type="RefSeq" id="XP_064702863.1">
    <property type="nucleotide sequence ID" value="XM_064850381.1"/>
</dbReference>
<dbReference type="EMBL" id="JAVRRD010000026">
    <property type="protein sequence ID" value="KAK5047301.1"/>
    <property type="molecule type" value="Genomic_DNA"/>
</dbReference>
<dbReference type="GeneID" id="89974992"/>
<dbReference type="Pfam" id="PF00441">
    <property type="entry name" value="Acyl-CoA_dh_1"/>
    <property type="match status" value="1"/>
</dbReference>
<evidence type="ECO:0000256" key="3">
    <source>
        <dbReference type="ARBA" id="ARBA00022630"/>
    </source>
</evidence>
<dbReference type="InterPro" id="IPR046373">
    <property type="entry name" value="Acyl-CoA_Oxase/DH_mid-dom_sf"/>
</dbReference>
<proteinExistence type="inferred from homology"/>
<gene>
    <name evidence="7" type="ORF">LTR84_006823</name>
</gene>
<reference evidence="7 8" key="1">
    <citation type="submission" date="2023-08" db="EMBL/GenBank/DDBJ databases">
        <title>Black Yeasts Isolated from many extreme environments.</title>
        <authorList>
            <person name="Coleine C."/>
            <person name="Stajich J.E."/>
            <person name="Selbmann L."/>
        </authorList>
    </citation>
    <scope>NUCLEOTIDE SEQUENCE [LARGE SCALE GENOMIC DNA]</scope>
    <source>
        <strain evidence="7 8">CCFEE 5792</strain>
    </source>
</reference>
<dbReference type="InterPro" id="IPR013786">
    <property type="entry name" value="AcylCoA_DH/ox_N"/>
</dbReference>
<comment type="cofactor">
    <cofactor evidence="1">
        <name>FAD</name>
        <dbReference type="ChEBI" id="CHEBI:57692"/>
    </cofactor>
</comment>
<dbReference type="Gene3D" id="1.20.140.10">
    <property type="entry name" value="Butyryl-CoA Dehydrogenase, subunit A, domain 3"/>
    <property type="match status" value="1"/>
</dbReference>
<evidence type="ECO:0000259" key="6">
    <source>
        <dbReference type="Pfam" id="PF02771"/>
    </source>
</evidence>
<dbReference type="PANTHER" id="PTHR43884:SF12">
    <property type="entry name" value="ISOVALERYL-COA DEHYDROGENASE, MITOCHONDRIAL-RELATED"/>
    <property type="match status" value="1"/>
</dbReference>
<dbReference type="InterPro" id="IPR037069">
    <property type="entry name" value="AcylCoA_DH/ox_N_sf"/>
</dbReference>
<dbReference type="Gene3D" id="2.40.110.10">
    <property type="entry name" value="Butyryl-CoA Dehydrogenase, subunit A, domain 2"/>
    <property type="match status" value="1"/>
</dbReference>